<evidence type="ECO:0000313" key="1">
    <source>
        <dbReference type="EMBL" id="CAD1844034.1"/>
    </source>
</evidence>
<dbReference type="EMBL" id="LR862137">
    <property type="protein sequence ID" value="CAD1844034.1"/>
    <property type="molecule type" value="Genomic_DNA"/>
</dbReference>
<gene>
    <name evidence="1" type="ORF">CB5_LOCUS27245</name>
</gene>
<dbReference type="PANTHER" id="PTHR37610">
    <property type="entry name" value="CCHC-TYPE DOMAIN-CONTAINING PROTEIN"/>
    <property type="match status" value="1"/>
</dbReference>
<evidence type="ECO:0008006" key="2">
    <source>
        <dbReference type="Google" id="ProtNLM"/>
    </source>
</evidence>
<protein>
    <recommendedName>
        <fullName evidence="2">Retrotransposon Copia-like N-terminal domain-containing protein</fullName>
    </recommendedName>
</protein>
<dbReference type="PANTHER" id="PTHR37610:SF47">
    <property type="entry name" value="RETROTRANSPOSON COPIA-LIKE N-TERMINAL DOMAIN-CONTAINING PROTEIN"/>
    <property type="match status" value="1"/>
</dbReference>
<sequence>MSFWPRFHLRVWLEGGSTAVPPLKMSFCPQGRTRRHAFEDELLAARGSTARLILSLLSSSYPCCYYHSQIKWTKFPTMVSIHLNDHWGKEKDDYLTGASAAPETMAPTYKKWMAENNMVMSWLVNSMTPDIGENFLSVETAKEI</sequence>
<organism evidence="1">
    <name type="scientific">Ananas comosus var. bracteatus</name>
    <name type="common">red pineapple</name>
    <dbReference type="NCBI Taxonomy" id="296719"/>
    <lineage>
        <taxon>Eukaryota</taxon>
        <taxon>Viridiplantae</taxon>
        <taxon>Streptophyta</taxon>
        <taxon>Embryophyta</taxon>
        <taxon>Tracheophyta</taxon>
        <taxon>Spermatophyta</taxon>
        <taxon>Magnoliopsida</taxon>
        <taxon>Liliopsida</taxon>
        <taxon>Poales</taxon>
        <taxon>Bromeliaceae</taxon>
        <taxon>Bromelioideae</taxon>
        <taxon>Ananas</taxon>
    </lineage>
</organism>
<name>A0A6V7QLJ5_ANACO</name>
<proteinExistence type="predicted"/>
<accession>A0A6V7QLJ5</accession>
<reference evidence="1" key="1">
    <citation type="submission" date="2020-07" db="EMBL/GenBank/DDBJ databases">
        <authorList>
            <person name="Lin J."/>
        </authorList>
    </citation>
    <scope>NUCLEOTIDE SEQUENCE</scope>
</reference>
<dbReference type="AlphaFoldDB" id="A0A6V7QLJ5"/>